<accession>A0ABW0BBD5</accession>
<name>A0ABW0BBD5_9ACTN</name>
<dbReference type="GO" id="GO:0016301">
    <property type="term" value="F:kinase activity"/>
    <property type="evidence" value="ECO:0007669"/>
    <property type="project" value="UniProtKB-KW"/>
</dbReference>
<dbReference type="EMBL" id="JBHSKI010000015">
    <property type="protein sequence ID" value="MFC5174341.1"/>
    <property type="molecule type" value="Genomic_DNA"/>
</dbReference>
<evidence type="ECO:0000313" key="2">
    <source>
        <dbReference type="Proteomes" id="UP001596208"/>
    </source>
</evidence>
<proteinExistence type="predicted"/>
<keyword evidence="2" id="KW-1185">Reference proteome</keyword>
<organism evidence="1 2">
    <name type="scientific">Streptomyces mutomycini</name>
    <dbReference type="NCBI Taxonomy" id="284036"/>
    <lineage>
        <taxon>Bacteria</taxon>
        <taxon>Bacillati</taxon>
        <taxon>Actinomycetota</taxon>
        <taxon>Actinomycetes</taxon>
        <taxon>Kitasatosporales</taxon>
        <taxon>Streptomycetaceae</taxon>
        <taxon>Streptomyces</taxon>
    </lineage>
</organism>
<dbReference type="RefSeq" id="WP_031092555.1">
    <property type="nucleotide sequence ID" value="NZ_JBFADZ010000005.1"/>
</dbReference>
<gene>
    <name evidence="1" type="ORF">ACFPRK_27685</name>
</gene>
<reference evidence="2" key="1">
    <citation type="journal article" date="2019" name="Int. J. Syst. Evol. Microbiol.">
        <title>The Global Catalogue of Microorganisms (GCM) 10K type strain sequencing project: providing services to taxonomists for standard genome sequencing and annotation.</title>
        <authorList>
            <consortium name="The Broad Institute Genomics Platform"/>
            <consortium name="The Broad Institute Genome Sequencing Center for Infectious Disease"/>
            <person name="Wu L."/>
            <person name="Ma J."/>
        </authorList>
    </citation>
    <scope>NUCLEOTIDE SEQUENCE [LARGE SCALE GENOMIC DNA]</scope>
    <source>
        <strain evidence="2">CGMCC 4.1721</strain>
    </source>
</reference>
<protein>
    <submittedName>
        <fullName evidence="1">Histidine kinase</fullName>
    </submittedName>
</protein>
<evidence type="ECO:0000313" key="1">
    <source>
        <dbReference type="EMBL" id="MFC5174341.1"/>
    </source>
</evidence>
<keyword evidence="1" id="KW-0418">Kinase</keyword>
<comment type="caution">
    <text evidence="1">The sequence shown here is derived from an EMBL/GenBank/DDBJ whole genome shotgun (WGS) entry which is preliminary data.</text>
</comment>
<sequence length="284" mass="30569">MPSFDISRSRFRLADGHLIVLSELAAGNASPDEFAEARKELLDCGLINGEGKLSPLLLPLMKTVLAPGVVITLEAAGRQGKLHHGMFIGDDHVVVHEAWPGTAEAEYSCVEPRMLVWKLADMVNLQQSPVARETALSVVGTTIGAVEAGLAILEGERLVRSAVEEREAVHRALAAGGGPGEPSLTLLTDLISELRSSWRLTSAWRARAEGEEGTEARGFAVWDCGPLGYWLRELPAEPVPEARVTPDSPFRLVRVDAKTVWARITALLPDTDELRHAAGRPGAA</sequence>
<keyword evidence="1" id="KW-0808">Transferase</keyword>
<dbReference type="Proteomes" id="UP001596208">
    <property type="component" value="Unassembled WGS sequence"/>
</dbReference>